<organism evidence="3 4">
    <name type="scientific">Melanomma pulvis-pyrius CBS 109.77</name>
    <dbReference type="NCBI Taxonomy" id="1314802"/>
    <lineage>
        <taxon>Eukaryota</taxon>
        <taxon>Fungi</taxon>
        <taxon>Dikarya</taxon>
        <taxon>Ascomycota</taxon>
        <taxon>Pezizomycotina</taxon>
        <taxon>Dothideomycetes</taxon>
        <taxon>Pleosporomycetidae</taxon>
        <taxon>Pleosporales</taxon>
        <taxon>Melanommataceae</taxon>
        <taxon>Melanomma</taxon>
    </lineage>
</organism>
<evidence type="ECO:0000313" key="3">
    <source>
        <dbReference type="EMBL" id="KAF2786598.1"/>
    </source>
</evidence>
<protein>
    <submittedName>
        <fullName evidence="3">Uncharacterized protein</fullName>
    </submittedName>
</protein>
<dbReference type="Proteomes" id="UP000799757">
    <property type="component" value="Unassembled WGS sequence"/>
</dbReference>
<evidence type="ECO:0000256" key="1">
    <source>
        <dbReference type="SAM" id="Coils"/>
    </source>
</evidence>
<keyword evidence="1" id="KW-0175">Coiled coil</keyword>
<accession>A0A6A6WRP5</accession>
<dbReference type="EMBL" id="MU002436">
    <property type="protein sequence ID" value="KAF2786598.1"/>
    <property type="molecule type" value="Genomic_DNA"/>
</dbReference>
<proteinExistence type="predicted"/>
<feature type="region of interest" description="Disordered" evidence="2">
    <location>
        <begin position="70"/>
        <end position="98"/>
    </location>
</feature>
<feature type="coiled-coil region" evidence="1">
    <location>
        <begin position="135"/>
        <end position="176"/>
    </location>
</feature>
<evidence type="ECO:0000313" key="4">
    <source>
        <dbReference type="Proteomes" id="UP000799757"/>
    </source>
</evidence>
<reference evidence="3" key="1">
    <citation type="journal article" date="2020" name="Stud. Mycol.">
        <title>101 Dothideomycetes genomes: a test case for predicting lifestyles and emergence of pathogens.</title>
        <authorList>
            <person name="Haridas S."/>
            <person name="Albert R."/>
            <person name="Binder M."/>
            <person name="Bloem J."/>
            <person name="Labutti K."/>
            <person name="Salamov A."/>
            <person name="Andreopoulos B."/>
            <person name="Baker S."/>
            <person name="Barry K."/>
            <person name="Bills G."/>
            <person name="Bluhm B."/>
            <person name="Cannon C."/>
            <person name="Castanera R."/>
            <person name="Culley D."/>
            <person name="Daum C."/>
            <person name="Ezra D."/>
            <person name="Gonzalez J."/>
            <person name="Henrissat B."/>
            <person name="Kuo A."/>
            <person name="Liang C."/>
            <person name="Lipzen A."/>
            <person name="Lutzoni F."/>
            <person name="Magnuson J."/>
            <person name="Mondo S."/>
            <person name="Nolan M."/>
            <person name="Ohm R."/>
            <person name="Pangilinan J."/>
            <person name="Park H.-J."/>
            <person name="Ramirez L."/>
            <person name="Alfaro M."/>
            <person name="Sun H."/>
            <person name="Tritt A."/>
            <person name="Yoshinaga Y."/>
            <person name="Zwiers L.-H."/>
            <person name="Turgeon B."/>
            <person name="Goodwin S."/>
            <person name="Spatafora J."/>
            <person name="Crous P."/>
            <person name="Grigoriev I."/>
        </authorList>
    </citation>
    <scope>NUCLEOTIDE SEQUENCE</scope>
    <source>
        <strain evidence="3">CBS 109.77</strain>
    </source>
</reference>
<keyword evidence="4" id="KW-1185">Reference proteome</keyword>
<gene>
    <name evidence="3" type="ORF">K505DRAFT_368091</name>
</gene>
<sequence length="203" mass="23023">MSFDEDHPAYIRNDSHLMAYEDRLEHANLFSYINRLKYSPAPTVADSDYEDDIPDLVEEGPSKTLKVESVNKTSLNASARPPGEAEKPTSSSSRRKTLDVGLSKLGTHEIFSERAFRHTKTAFQAECTSQFKRRLGDVELRLEAQEGQLENLHSALGQLRDRLESVEVQQKRKRARIEVEESFVKEGVEQGGKQKRKSCSNPD</sequence>
<name>A0A6A6WRP5_9PLEO</name>
<evidence type="ECO:0000256" key="2">
    <source>
        <dbReference type="SAM" id="MobiDB-lite"/>
    </source>
</evidence>
<dbReference type="AlphaFoldDB" id="A0A6A6WRP5"/>